<keyword evidence="1" id="KW-0472">Membrane</keyword>
<dbReference type="Proteomes" id="UP000289506">
    <property type="component" value="Plasmid 13"/>
</dbReference>
<gene>
    <name evidence="2" type="ORF">NCTC10142_00160</name>
    <name evidence="3" type="ORF">NCTC10142_00394</name>
</gene>
<geneLocation type="plasmid" evidence="3 4">
    <name>13</name>
</geneLocation>
<evidence type="ECO:0000313" key="3">
    <source>
        <dbReference type="EMBL" id="VEU64638.1"/>
    </source>
</evidence>
<keyword evidence="1" id="KW-1133">Transmembrane helix</keyword>
<keyword evidence="3" id="KW-0614">Plasmid</keyword>
<evidence type="ECO:0000256" key="1">
    <source>
        <dbReference type="SAM" id="Phobius"/>
    </source>
</evidence>
<sequence length="123" mass="14006">MHNPVIEVFAAGGVGACLLTIIVIVRYFLKKYQLPKQEQQTKNENNINITPQKEEGSNVLKELIYANRDSIEKAKEELDEINLKIERLSLAMILYVKSNGVDETIKNEFENIIKGVTSEKNNK</sequence>
<reference evidence="3 4" key="1">
    <citation type="submission" date="2019-01" db="EMBL/GenBank/DDBJ databases">
        <authorList>
            <consortium name="Pathogen Informatics"/>
        </authorList>
    </citation>
    <scope>NUCLEOTIDE SEQUENCE [LARGE SCALE GENOMIC DNA]</scope>
    <source>
        <strain evidence="3 4">NCTC10142</strain>
        <plasmid evidence="4">13</plasmid>
    </source>
</reference>
<evidence type="ECO:0000313" key="4">
    <source>
        <dbReference type="Proteomes" id="UP000289506"/>
    </source>
</evidence>
<dbReference type="RefSeq" id="WP_129720412.1">
    <property type="nucleotide sequence ID" value="NZ_CP140753.1"/>
</dbReference>
<organism evidence="3 4">
    <name type="scientific">Mycoplasmopsis cynos</name>
    <dbReference type="NCBI Taxonomy" id="171284"/>
    <lineage>
        <taxon>Bacteria</taxon>
        <taxon>Bacillati</taxon>
        <taxon>Mycoplasmatota</taxon>
        <taxon>Mycoplasmoidales</taxon>
        <taxon>Metamycoplasmataceae</taxon>
        <taxon>Mycoplasmopsis</taxon>
    </lineage>
</organism>
<protein>
    <submittedName>
        <fullName evidence="3">Uncharacterized protein</fullName>
    </submittedName>
</protein>
<accession>A0A449AHZ6</accession>
<feature type="transmembrane region" description="Helical" evidence="1">
    <location>
        <begin position="6"/>
        <end position="29"/>
    </location>
</feature>
<dbReference type="EMBL" id="LR214986">
    <property type="protein sequence ID" value="VEU64420.1"/>
    <property type="molecule type" value="Genomic_DNA"/>
</dbReference>
<dbReference type="AlphaFoldDB" id="A0A449AHZ6"/>
<name>A0A449AHZ6_9BACT</name>
<dbReference type="EMBL" id="LR214986">
    <property type="protein sequence ID" value="VEU64638.1"/>
    <property type="molecule type" value="Genomic_DNA"/>
</dbReference>
<proteinExistence type="predicted"/>
<keyword evidence="1" id="KW-0812">Transmembrane</keyword>
<evidence type="ECO:0000313" key="2">
    <source>
        <dbReference type="EMBL" id="VEU64420.1"/>
    </source>
</evidence>